<accession>A0A2T2XGY5</accession>
<dbReference type="Proteomes" id="UP000242972">
    <property type="component" value="Unassembled WGS sequence"/>
</dbReference>
<dbReference type="SUPFAM" id="SSF53187">
    <property type="entry name" value="Zn-dependent exopeptidases"/>
    <property type="match status" value="1"/>
</dbReference>
<comment type="caution">
    <text evidence="9">The sequence shown here is derived from an EMBL/GenBank/DDBJ whole genome shotgun (WGS) entry which is preliminary data.</text>
</comment>
<dbReference type="GO" id="GO:0006508">
    <property type="term" value="P:proteolysis"/>
    <property type="evidence" value="ECO:0007669"/>
    <property type="project" value="UniProtKB-KW"/>
</dbReference>
<feature type="active site" description="Proton donor/acceptor" evidence="7">
    <location>
        <position position="346"/>
    </location>
</feature>
<dbReference type="SMART" id="SM00631">
    <property type="entry name" value="Zn_pept"/>
    <property type="match status" value="1"/>
</dbReference>
<reference evidence="9 10" key="1">
    <citation type="journal article" date="2014" name="BMC Genomics">
        <title>Comparison of environmental and isolate Sulfobacillus genomes reveals diverse carbon, sulfur, nitrogen, and hydrogen metabolisms.</title>
        <authorList>
            <person name="Justice N.B."/>
            <person name="Norman A."/>
            <person name="Brown C.T."/>
            <person name="Singh A."/>
            <person name="Thomas B.C."/>
            <person name="Banfield J.F."/>
        </authorList>
    </citation>
    <scope>NUCLEOTIDE SEQUENCE [LARGE SCALE GENOMIC DNA]</scope>
    <source>
        <strain evidence="9">AMDSBA4</strain>
    </source>
</reference>
<dbReference type="InterPro" id="IPR000834">
    <property type="entry name" value="Peptidase_M14"/>
</dbReference>
<dbReference type="GO" id="GO:0005615">
    <property type="term" value="C:extracellular space"/>
    <property type="evidence" value="ECO:0007669"/>
    <property type="project" value="TreeGrafter"/>
</dbReference>
<evidence type="ECO:0000256" key="5">
    <source>
        <dbReference type="ARBA" id="ARBA00022833"/>
    </source>
</evidence>
<evidence type="ECO:0000256" key="1">
    <source>
        <dbReference type="ARBA" id="ARBA00001947"/>
    </source>
</evidence>
<evidence type="ECO:0000313" key="10">
    <source>
        <dbReference type="Proteomes" id="UP000242972"/>
    </source>
</evidence>
<evidence type="ECO:0000256" key="2">
    <source>
        <dbReference type="ARBA" id="ARBA00005988"/>
    </source>
</evidence>
<evidence type="ECO:0000256" key="3">
    <source>
        <dbReference type="ARBA" id="ARBA00022670"/>
    </source>
</evidence>
<evidence type="ECO:0000256" key="4">
    <source>
        <dbReference type="ARBA" id="ARBA00022801"/>
    </source>
</evidence>
<name>A0A2T2XGY5_9FIRM</name>
<keyword evidence="6" id="KW-0482">Metalloprotease</keyword>
<keyword evidence="4" id="KW-0378">Hydrolase</keyword>
<gene>
    <name evidence="9" type="ORF">C7B46_09060</name>
</gene>
<dbReference type="PANTHER" id="PTHR11705">
    <property type="entry name" value="PROTEASE FAMILY M14 CARBOXYPEPTIDASE A,B"/>
    <property type="match status" value="1"/>
</dbReference>
<dbReference type="AlphaFoldDB" id="A0A2T2XGY5"/>
<dbReference type="EMBL" id="PXYW01000017">
    <property type="protein sequence ID" value="PSR33740.1"/>
    <property type="molecule type" value="Genomic_DNA"/>
</dbReference>
<evidence type="ECO:0000256" key="6">
    <source>
        <dbReference type="ARBA" id="ARBA00023049"/>
    </source>
</evidence>
<dbReference type="PROSITE" id="PS52035">
    <property type="entry name" value="PEPTIDASE_M14"/>
    <property type="match status" value="1"/>
</dbReference>
<comment type="cofactor">
    <cofactor evidence="1">
        <name>Zn(2+)</name>
        <dbReference type="ChEBI" id="CHEBI:29105"/>
    </cofactor>
</comment>
<proteinExistence type="inferred from homology"/>
<evidence type="ECO:0000259" key="8">
    <source>
        <dbReference type="PROSITE" id="PS52035"/>
    </source>
</evidence>
<evidence type="ECO:0000256" key="7">
    <source>
        <dbReference type="PROSITE-ProRule" id="PRU01379"/>
    </source>
</evidence>
<keyword evidence="5" id="KW-0862">Zinc</keyword>
<dbReference type="CDD" id="cd06905">
    <property type="entry name" value="M14-like"/>
    <property type="match status" value="1"/>
</dbReference>
<comment type="similarity">
    <text evidence="2 7">Belongs to the peptidase M14 family.</text>
</comment>
<dbReference type="GO" id="GO:0004181">
    <property type="term" value="F:metallocarboxypeptidase activity"/>
    <property type="evidence" value="ECO:0007669"/>
    <property type="project" value="InterPro"/>
</dbReference>
<sequence length="563" mass="62116">MVVQVTAKYWTYQEMWDALNGWQEEFPELMTMAVLATSPKGRDLPVVALTDHGTGDHTTKPALLVDANIHAGEVAGNAAAMFFIERLLRSYGRQGDLTELLSTRTIYVVPRLAVDGAELYLTTPHRLRSSPRLYPYSEPPHGWVPQDVNGDGWILSMRIPAKDGAFAIDELDPRVMRRREPGEVGGTYYHVFVEGRIDPTSQMGKMPALAQMKLSRREGMDFNRNFPIRWAGESGQPGAGPFPLSEPEIYGLAKFVEAHPNIAAYVALHTSGGVILRQPSTGADTVLSESDRELFTRVAEIGEKVSGYFARSNYRAFASGHEKILMPGAADDWMYDHQGVLAFTVEIWNLSHAAGARGYAEHGVSELMKRTLEQEHEDLRKIYAFVDREEIEDGFFPWTPMDHPDLGPVEIGGLNPKYLVQNPPLRFLPRECERVSAFLERLGLSLPQLTIGTVWSTEEGPGIYRVVAEVINQGYLPTSSTAKGKELGVRGIAAYIEGAEIVEGQSPTMVGHLDGYGDQGSYEPPISQRGYAHWVVKAQSGSVLTVVFSSPRGGRAATTVTLV</sequence>
<dbReference type="Pfam" id="PF00246">
    <property type="entry name" value="Peptidase_M14"/>
    <property type="match status" value="2"/>
</dbReference>
<organism evidence="9 10">
    <name type="scientific">Sulfobacillus benefaciens</name>
    <dbReference type="NCBI Taxonomy" id="453960"/>
    <lineage>
        <taxon>Bacteria</taxon>
        <taxon>Bacillati</taxon>
        <taxon>Bacillota</taxon>
        <taxon>Clostridia</taxon>
        <taxon>Eubacteriales</taxon>
        <taxon>Clostridiales Family XVII. Incertae Sedis</taxon>
        <taxon>Sulfobacillus</taxon>
    </lineage>
</organism>
<feature type="domain" description="Peptidase M14" evidence="8">
    <location>
        <begin position="8"/>
        <end position="386"/>
    </location>
</feature>
<keyword evidence="3" id="KW-0645">Protease</keyword>
<dbReference type="GO" id="GO:0008270">
    <property type="term" value="F:zinc ion binding"/>
    <property type="evidence" value="ECO:0007669"/>
    <property type="project" value="InterPro"/>
</dbReference>
<dbReference type="PANTHER" id="PTHR11705:SF143">
    <property type="entry name" value="SLL0236 PROTEIN"/>
    <property type="match status" value="1"/>
</dbReference>
<evidence type="ECO:0000313" key="9">
    <source>
        <dbReference type="EMBL" id="PSR33740.1"/>
    </source>
</evidence>
<dbReference type="Gene3D" id="3.40.630.10">
    <property type="entry name" value="Zn peptidases"/>
    <property type="match status" value="1"/>
</dbReference>
<dbReference type="PRINTS" id="PR00765">
    <property type="entry name" value="CRBOXYPTASEA"/>
</dbReference>
<protein>
    <submittedName>
        <fullName evidence="9">Peptidase M14</fullName>
    </submittedName>
</protein>